<dbReference type="RefSeq" id="WP_312645703.1">
    <property type="nucleotide sequence ID" value="NZ_CP116967.1"/>
</dbReference>
<sequence>MMPFSKNTRGRYGLTLHPFDGIEMQEKRKTLGLRHLALRVRDVQASQRFYEGLFDMKVVWQPDPGNVYLSTGYDNLALHQVTSEELSQLNLSKVHPLDHLGFLMDSPASVDALFSEATTQGHTIVKPLKQHRDGSYSFYLSDPDQNTIQVLFEPSIQLR</sequence>
<dbReference type="Proteomes" id="UP001302719">
    <property type="component" value="Chromosome"/>
</dbReference>
<evidence type="ECO:0000259" key="1">
    <source>
        <dbReference type="PROSITE" id="PS51819"/>
    </source>
</evidence>
<keyword evidence="3" id="KW-1185">Reference proteome</keyword>
<accession>A0AA96JT56</accession>
<reference evidence="2 3" key="1">
    <citation type="submission" date="2023-01" db="EMBL/GenBank/DDBJ databases">
        <title>Cultivation and genomic characterization of new, ubiquitous marine nitrite-oxidizing bacteria from the Nitrospirales.</title>
        <authorList>
            <person name="Mueller A.J."/>
            <person name="Daebeler A."/>
            <person name="Herbold C.W."/>
            <person name="Kirkegaard R.H."/>
            <person name="Daims H."/>
        </authorList>
    </citation>
    <scope>NUCLEOTIDE SEQUENCE [LARGE SCALE GENOMIC DNA]</scope>
    <source>
        <strain evidence="2 3">VA</strain>
    </source>
</reference>
<evidence type="ECO:0000313" key="2">
    <source>
        <dbReference type="EMBL" id="WNM59053.1"/>
    </source>
</evidence>
<organism evidence="2 3">
    <name type="scientific">Candidatus Nitrospira allomarina</name>
    <dbReference type="NCBI Taxonomy" id="3020900"/>
    <lineage>
        <taxon>Bacteria</taxon>
        <taxon>Pseudomonadati</taxon>
        <taxon>Nitrospirota</taxon>
        <taxon>Nitrospiria</taxon>
        <taxon>Nitrospirales</taxon>
        <taxon>Nitrospiraceae</taxon>
        <taxon>Nitrospira</taxon>
    </lineage>
</organism>
<dbReference type="EMBL" id="CP116967">
    <property type="protein sequence ID" value="WNM59053.1"/>
    <property type="molecule type" value="Genomic_DNA"/>
</dbReference>
<dbReference type="SUPFAM" id="SSF54593">
    <property type="entry name" value="Glyoxalase/Bleomycin resistance protein/Dihydroxybiphenyl dioxygenase"/>
    <property type="match status" value="1"/>
</dbReference>
<feature type="domain" description="VOC" evidence="1">
    <location>
        <begin position="32"/>
        <end position="153"/>
    </location>
</feature>
<gene>
    <name evidence="2" type="ORF">PP769_04620</name>
</gene>
<dbReference type="InterPro" id="IPR051332">
    <property type="entry name" value="Fosfomycin_Res_Enzymes"/>
</dbReference>
<dbReference type="InterPro" id="IPR037523">
    <property type="entry name" value="VOC_core"/>
</dbReference>
<dbReference type="AlphaFoldDB" id="A0AA96JT56"/>
<dbReference type="PANTHER" id="PTHR36113">
    <property type="entry name" value="LYASE, PUTATIVE-RELATED-RELATED"/>
    <property type="match status" value="1"/>
</dbReference>
<evidence type="ECO:0000313" key="3">
    <source>
        <dbReference type="Proteomes" id="UP001302719"/>
    </source>
</evidence>
<dbReference type="InterPro" id="IPR029068">
    <property type="entry name" value="Glyas_Bleomycin-R_OHBP_Dase"/>
</dbReference>
<dbReference type="PANTHER" id="PTHR36113:SF3">
    <property type="entry name" value="SLL5075 PROTEIN"/>
    <property type="match status" value="1"/>
</dbReference>
<name>A0AA96JT56_9BACT</name>
<dbReference type="PROSITE" id="PS51819">
    <property type="entry name" value="VOC"/>
    <property type="match status" value="1"/>
</dbReference>
<dbReference type="Pfam" id="PF00903">
    <property type="entry name" value="Glyoxalase"/>
    <property type="match status" value="1"/>
</dbReference>
<proteinExistence type="predicted"/>
<dbReference type="Gene3D" id="3.10.180.10">
    <property type="entry name" value="2,3-Dihydroxybiphenyl 1,2-Dioxygenase, domain 1"/>
    <property type="match status" value="1"/>
</dbReference>
<dbReference type="KEGG" id="nall:PP769_04620"/>
<dbReference type="InterPro" id="IPR004360">
    <property type="entry name" value="Glyas_Fos-R_dOase_dom"/>
</dbReference>
<dbReference type="CDD" id="cd06587">
    <property type="entry name" value="VOC"/>
    <property type="match status" value="1"/>
</dbReference>
<protein>
    <submittedName>
        <fullName evidence="2">VOC family protein</fullName>
    </submittedName>
</protein>